<dbReference type="PANTHER" id="PTHR40082:SF1">
    <property type="entry name" value="BLR5956 PROTEIN"/>
    <property type="match status" value="1"/>
</dbReference>
<evidence type="ECO:0000259" key="1">
    <source>
        <dbReference type="Pfam" id="PF02602"/>
    </source>
</evidence>
<protein>
    <submittedName>
        <fullName evidence="2">Uroporphyrinogen-III synthase</fullName>
        <ecNumber evidence="2">4.2.1.75</ecNumber>
    </submittedName>
</protein>
<organism evidence="2 3">
    <name type="scientific">Thermobaculum terrenum (strain ATCC BAA-798 / CCMEE 7001 / YNP1)</name>
    <dbReference type="NCBI Taxonomy" id="525904"/>
    <lineage>
        <taxon>Bacteria</taxon>
        <taxon>Bacillati</taxon>
        <taxon>Chloroflexota</taxon>
        <taxon>Chloroflexia</taxon>
        <taxon>Candidatus Thermobaculales</taxon>
        <taxon>Candidatus Thermobaculaceae</taxon>
        <taxon>Thermobaculum</taxon>
    </lineage>
</organism>
<gene>
    <name evidence="2" type="ordered locus">Tter_1341</name>
</gene>
<name>D1CBT3_THET1</name>
<dbReference type="InterPro" id="IPR036108">
    <property type="entry name" value="4pyrrol_syn_uPrphyn_synt_sf"/>
</dbReference>
<dbReference type="CDD" id="cd06578">
    <property type="entry name" value="HemD"/>
    <property type="match status" value="1"/>
</dbReference>
<keyword evidence="3" id="KW-1185">Reference proteome</keyword>
<dbReference type="InterPro" id="IPR003754">
    <property type="entry name" value="4pyrrol_synth_uPrphyn_synth"/>
</dbReference>
<dbReference type="Gene3D" id="3.40.50.10090">
    <property type="match status" value="2"/>
</dbReference>
<dbReference type="Proteomes" id="UP000000323">
    <property type="component" value="Chromosome 1"/>
</dbReference>
<dbReference type="RefSeq" id="WP_012875283.1">
    <property type="nucleotide sequence ID" value="NC_013525.1"/>
</dbReference>
<dbReference type="HOGENOM" id="CLU_011276_9_5_0"/>
<dbReference type="EC" id="4.2.1.75" evidence="2"/>
<dbReference type="GO" id="GO:0006780">
    <property type="term" value="P:uroporphyrinogen III biosynthetic process"/>
    <property type="evidence" value="ECO:0007669"/>
    <property type="project" value="InterPro"/>
</dbReference>
<sequence length="266" mass="29007">MSRKSTNTKIAGALIGKKIVITRPNHQANSLVKLLESSGAVPILLPTIEINPNVASSELDAELNALGSYDWVVFTSVNGVKIFFDRLRQLGLEEVPLSRLKFACIGPSTKSALESYGIRVDVMPDSYIAEALLQALLDRDVSGQRILLARADSARPVLRKGLEAAGAIVREVPIYRTIPVKYDREYLKDLLAQSNAITFTSSSTVKHFLDSLGDPSYLPQSLCVACIGPITADTAKELGLRVDVVANVYTVEGLVKAIEKWFVEYS</sequence>
<dbReference type="GO" id="GO:0004852">
    <property type="term" value="F:uroporphyrinogen-III synthase activity"/>
    <property type="evidence" value="ECO:0007669"/>
    <property type="project" value="UniProtKB-EC"/>
</dbReference>
<dbReference type="KEGG" id="ttr:Tter_1341"/>
<dbReference type="Pfam" id="PF02602">
    <property type="entry name" value="HEM4"/>
    <property type="match status" value="1"/>
</dbReference>
<dbReference type="AlphaFoldDB" id="D1CBT3"/>
<dbReference type="PANTHER" id="PTHR40082">
    <property type="entry name" value="BLR5956 PROTEIN"/>
    <property type="match status" value="1"/>
</dbReference>
<dbReference type="EMBL" id="CP001825">
    <property type="protein sequence ID" value="ACZ42248.1"/>
    <property type="molecule type" value="Genomic_DNA"/>
</dbReference>
<dbReference type="InterPro" id="IPR039793">
    <property type="entry name" value="UROS/Hem4"/>
</dbReference>
<proteinExistence type="predicted"/>
<dbReference type="SUPFAM" id="SSF69618">
    <property type="entry name" value="HemD-like"/>
    <property type="match status" value="1"/>
</dbReference>
<feature type="domain" description="Tetrapyrrole biosynthesis uroporphyrinogen III synthase" evidence="1">
    <location>
        <begin position="30"/>
        <end position="255"/>
    </location>
</feature>
<dbReference type="STRING" id="525904.Tter_1341"/>
<keyword evidence="2" id="KW-0456">Lyase</keyword>
<reference evidence="3" key="1">
    <citation type="journal article" date="2010" name="Stand. Genomic Sci.">
        <title>Complete genome sequence of 'Thermobaculum terrenum' type strain (YNP1).</title>
        <authorList>
            <person name="Kiss H."/>
            <person name="Cleland D."/>
            <person name="Lapidus A."/>
            <person name="Lucas S."/>
            <person name="Glavina Del Rio T."/>
            <person name="Nolan M."/>
            <person name="Tice H."/>
            <person name="Han C."/>
            <person name="Goodwin L."/>
            <person name="Pitluck S."/>
            <person name="Liolios K."/>
            <person name="Ivanova N."/>
            <person name="Mavromatis K."/>
            <person name="Ovchinnikova G."/>
            <person name="Pati A."/>
            <person name="Chen A."/>
            <person name="Palaniappan K."/>
            <person name="Land M."/>
            <person name="Hauser L."/>
            <person name="Chang Y."/>
            <person name="Jeffries C."/>
            <person name="Lu M."/>
            <person name="Brettin T."/>
            <person name="Detter J."/>
            <person name="Goker M."/>
            <person name="Tindall B."/>
            <person name="Beck B."/>
            <person name="McDermott T."/>
            <person name="Woyke T."/>
            <person name="Bristow J."/>
            <person name="Eisen J."/>
            <person name="Markowitz V."/>
            <person name="Hugenholtz P."/>
            <person name="Kyrpides N."/>
            <person name="Klenk H."/>
            <person name="Cheng J."/>
        </authorList>
    </citation>
    <scope>NUCLEOTIDE SEQUENCE [LARGE SCALE GENOMIC DNA]</scope>
    <source>
        <strain evidence="3">ATCC BAA-798 / YNP1</strain>
    </source>
</reference>
<evidence type="ECO:0000313" key="2">
    <source>
        <dbReference type="EMBL" id="ACZ42248.1"/>
    </source>
</evidence>
<accession>D1CBT3</accession>
<dbReference type="OrthoDB" id="9815856at2"/>
<dbReference type="eggNOG" id="COG1587">
    <property type="taxonomic scope" value="Bacteria"/>
</dbReference>
<evidence type="ECO:0000313" key="3">
    <source>
        <dbReference type="Proteomes" id="UP000000323"/>
    </source>
</evidence>